<organism evidence="1">
    <name type="scientific">Burkholderia pseudomallei 1710a</name>
    <dbReference type="NCBI Taxonomy" id="320371"/>
    <lineage>
        <taxon>Bacteria</taxon>
        <taxon>Pseudomonadati</taxon>
        <taxon>Pseudomonadota</taxon>
        <taxon>Betaproteobacteria</taxon>
        <taxon>Burkholderiales</taxon>
        <taxon>Burkholderiaceae</taxon>
        <taxon>Burkholderia</taxon>
        <taxon>pseudomallei group</taxon>
    </lineage>
</organism>
<reference evidence="1" key="1">
    <citation type="submission" date="2009-05" db="EMBL/GenBank/DDBJ databases">
        <authorList>
            <person name="Harkins D.M."/>
            <person name="DeShazer D."/>
            <person name="Woods D.E."/>
            <person name="Brinkac L.M."/>
            <person name="Brown K.A."/>
            <person name="Hung G.C."/>
            <person name="Tuanyok A."/>
            <person name="Zhang B."/>
            <person name="Nierman W.C."/>
        </authorList>
    </citation>
    <scope>NUCLEOTIDE SEQUENCE [LARGE SCALE GENOMIC DNA]</scope>
    <source>
        <strain evidence="1">1710a</strain>
    </source>
</reference>
<dbReference type="HOGENOM" id="CLU_3230858_0_0_4"/>
<gene>
    <name evidence="1" type="ORF">BURPS1710A_A1765</name>
</gene>
<name>A0A0E1VSR1_BURPE</name>
<proteinExistence type="predicted"/>
<sequence>MRLREEFSSRFNNGMQCLNRMHVDEMCAAGFRLTRKNHVERAG</sequence>
<protein>
    <submittedName>
        <fullName evidence="1">Uncharacterized protein</fullName>
    </submittedName>
</protein>
<dbReference type="Proteomes" id="UP000001812">
    <property type="component" value="Chromosome II"/>
</dbReference>
<dbReference type="AlphaFoldDB" id="A0A0E1VSR1"/>
<evidence type="ECO:0000313" key="1">
    <source>
        <dbReference type="EMBL" id="EET03888.1"/>
    </source>
</evidence>
<dbReference type="EMBL" id="CM000833">
    <property type="protein sequence ID" value="EET03888.1"/>
    <property type="molecule type" value="Genomic_DNA"/>
</dbReference>
<accession>A0A0E1VSR1</accession>